<dbReference type="PANTHER" id="PTHR47939">
    <property type="entry name" value="MEMBRANE-ASSOCIATED SALT-INDUCIBLE PROTEIN-LIKE"/>
    <property type="match status" value="1"/>
</dbReference>
<comment type="caution">
    <text evidence="4">The sequence shown here is derived from an EMBL/GenBank/DDBJ whole genome shotgun (WGS) entry which is preliminary data.</text>
</comment>
<sequence>MASIFKDPKLFLPKSLFFSTFCTQKPPFPSFKAAKSAIVSESDPEKLAEIFKQCSQFPKFLRHRPIYDYSIRKLARAGRLDLVDQVLQTQKTQQVDTPVLKSEGFWIRLMMLYSNAGLADKALETFEELCQKKYCNVTEKSLCAVLSVYLDNGSLDKVNECFEEMPKKLGVNPGIVSHNLVLKSLVKQKRIESARNWIEKMEKDGKVVPNIDSYNIILGAYLKIYNMKAFDEIMREVVKKGIECNFITYNHRITRLCWSKKGTGARKLLEEMVEKGLKPNSVSYNSVIDCFCRVGDFESAKKLLEKMLADGYVLPCSFTYYTMIRSMVKEGEFEQALEICKEIIKRRWIPPFEAVEGLVKGLAEMSKVEEAKDVVEKMKKRLKGEALDSWGKIEATLPL</sequence>
<feature type="repeat" description="PPR" evidence="3">
    <location>
        <begin position="245"/>
        <end position="279"/>
    </location>
</feature>
<dbReference type="PROSITE" id="PS51375">
    <property type="entry name" value="PPR"/>
    <property type="match status" value="3"/>
</dbReference>
<reference evidence="4 5" key="1">
    <citation type="journal article" date="2021" name="Commun. Biol.">
        <title>The genome of Shorea leprosula (Dipterocarpaceae) highlights the ecological relevance of drought in aseasonal tropical rainforests.</title>
        <authorList>
            <person name="Ng K.K.S."/>
            <person name="Kobayashi M.J."/>
            <person name="Fawcett J.A."/>
            <person name="Hatakeyama M."/>
            <person name="Paape T."/>
            <person name="Ng C.H."/>
            <person name="Ang C.C."/>
            <person name="Tnah L.H."/>
            <person name="Lee C.T."/>
            <person name="Nishiyama T."/>
            <person name="Sese J."/>
            <person name="O'Brien M.J."/>
            <person name="Copetti D."/>
            <person name="Mohd Noor M.I."/>
            <person name="Ong R.C."/>
            <person name="Putra M."/>
            <person name="Sireger I.Z."/>
            <person name="Indrioko S."/>
            <person name="Kosugi Y."/>
            <person name="Izuno A."/>
            <person name="Isagi Y."/>
            <person name="Lee S.L."/>
            <person name="Shimizu K.K."/>
        </authorList>
    </citation>
    <scope>NUCLEOTIDE SEQUENCE [LARGE SCALE GENOMIC DNA]</scope>
    <source>
        <strain evidence="4">214</strain>
    </source>
</reference>
<dbReference type="NCBIfam" id="TIGR00756">
    <property type="entry name" value="PPR"/>
    <property type="match status" value="4"/>
</dbReference>
<comment type="similarity">
    <text evidence="1">Belongs to the PPR family. P subfamily.</text>
</comment>
<evidence type="ECO:0000256" key="2">
    <source>
        <dbReference type="ARBA" id="ARBA00022737"/>
    </source>
</evidence>
<dbReference type="Pfam" id="PF13041">
    <property type="entry name" value="PPR_2"/>
    <property type="match status" value="1"/>
</dbReference>
<evidence type="ECO:0000256" key="3">
    <source>
        <dbReference type="PROSITE-ProRule" id="PRU00708"/>
    </source>
</evidence>
<feature type="repeat" description="PPR" evidence="3">
    <location>
        <begin position="280"/>
        <end position="314"/>
    </location>
</feature>
<feature type="repeat" description="PPR" evidence="3">
    <location>
        <begin position="316"/>
        <end position="350"/>
    </location>
</feature>
<dbReference type="AlphaFoldDB" id="A0AAV5LP83"/>
<name>A0AAV5LP83_9ROSI</name>
<gene>
    <name evidence="4" type="ORF">SLEP1_g47067</name>
</gene>
<organism evidence="4 5">
    <name type="scientific">Rubroshorea leprosula</name>
    <dbReference type="NCBI Taxonomy" id="152421"/>
    <lineage>
        <taxon>Eukaryota</taxon>
        <taxon>Viridiplantae</taxon>
        <taxon>Streptophyta</taxon>
        <taxon>Embryophyta</taxon>
        <taxon>Tracheophyta</taxon>
        <taxon>Spermatophyta</taxon>
        <taxon>Magnoliopsida</taxon>
        <taxon>eudicotyledons</taxon>
        <taxon>Gunneridae</taxon>
        <taxon>Pentapetalae</taxon>
        <taxon>rosids</taxon>
        <taxon>malvids</taxon>
        <taxon>Malvales</taxon>
        <taxon>Dipterocarpaceae</taxon>
        <taxon>Rubroshorea</taxon>
    </lineage>
</organism>
<protein>
    <recommendedName>
        <fullName evidence="6">Pentatricopeptide repeat-containing protein</fullName>
    </recommendedName>
</protein>
<accession>A0AAV5LP83</accession>
<dbReference type="Pfam" id="PF01535">
    <property type="entry name" value="PPR"/>
    <property type="match status" value="4"/>
</dbReference>
<evidence type="ECO:0008006" key="6">
    <source>
        <dbReference type="Google" id="ProtNLM"/>
    </source>
</evidence>
<dbReference type="SUPFAM" id="SSF81901">
    <property type="entry name" value="HCP-like"/>
    <property type="match status" value="1"/>
</dbReference>
<dbReference type="Pfam" id="PF13812">
    <property type="entry name" value="PPR_3"/>
    <property type="match status" value="1"/>
</dbReference>
<evidence type="ECO:0000313" key="5">
    <source>
        <dbReference type="Proteomes" id="UP001054252"/>
    </source>
</evidence>
<keyword evidence="2" id="KW-0677">Repeat</keyword>
<dbReference type="PANTHER" id="PTHR47939:SF11">
    <property type="entry name" value="TETRATRICOPEPTIDE-LIKE HELICAL DOMAIN SUPERFAMILY"/>
    <property type="match status" value="1"/>
</dbReference>
<keyword evidence="5" id="KW-1185">Reference proteome</keyword>
<dbReference type="EMBL" id="BPVZ01000133">
    <property type="protein sequence ID" value="GKV39263.1"/>
    <property type="molecule type" value="Genomic_DNA"/>
</dbReference>
<dbReference type="InterPro" id="IPR002885">
    <property type="entry name" value="PPR_rpt"/>
</dbReference>
<proteinExistence type="inferred from homology"/>
<dbReference type="Gene3D" id="1.25.40.10">
    <property type="entry name" value="Tetratricopeptide repeat domain"/>
    <property type="match status" value="2"/>
</dbReference>
<evidence type="ECO:0000313" key="4">
    <source>
        <dbReference type="EMBL" id="GKV39263.1"/>
    </source>
</evidence>
<dbReference type="InterPro" id="IPR050667">
    <property type="entry name" value="PPR-containing_protein"/>
</dbReference>
<evidence type="ECO:0000256" key="1">
    <source>
        <dbReference type="ARBA" id="ARBA00007626"/>
    </source>
</evidence>
<dbReference type="InterPro" id="IPR011990">
    <property type="entry name" value="TPR-like_helical_dom_sf"/>
</dbReference>
<dbReference type="Proteomes" id="UP001054252">
    <property type="component" value="Unassembled WGS sequence"/>
</dbReference>